<dbReference type="InterPro" id="IPR041492">
    <property type="entry name" value="HAD_2"/>
</dbReference>
<dbReference type="PANTHER" id="PTHR18901:SF38">
    <property type="entry name" value="PSEUDOURIDINE-5'-PHOSPHATASE"/>
    <property type="match status" value="1"/>
</dbReference>
<dbReference type="InterPro" id="IPR023214">
    <property type="entry name" value="HAD_sf"/>
</dbReference>
<dbReference type="Pfam" id="PF13419">
    <property type="entry name" value="HAD_2"/>
    <property type="match status" value="1"/>
</dbReference>
<sequence length="121" mass="14310">MKDVKLVIFDMDGLLFDTERLYYSAMKQVMEKKWGCDFPLENYKRFIGVDERECDDVMKSLYGKDFSMELILEDYYQLFSQILREEGLQVKKGAKDILDFLDKKGIKKCIASSSRPRYDSN</sequence>
<organism evidence="1 2">
    <name type="scientific">Heyndrickxia coagulans</name>
    <name type="common">Weizmannia coagulans</name>
    <dbReference type="NCBI Taxonomy" id="1398"/>
    <lineage>
        <taxon>Bacteria</taxon>
        <taxon>Bacillati</taxon>
        <taxon>Bacillota</taxon>
        <taxon>Bacilli</taxon>
        <taxon>Bacillales</taxon>
        <taxon>Bacillaceae</taxon>
        <taxon>Heyndrickxia</taxon>
    </lineage>
</organism>
<dbReference type="Gene3D" id="3.40.50.1000">
    <property type="entry name" value="HAD superfamily/HAD-like"/>
    <property type="match status" value="1"/>
</dbReference>
<proteinExistence type="predicted"/>
<reference evidence="1 2" key="1">
    <citation type="submission" date="2016-01" db="EMBL/GenBank/DDBJ databases">
        <title>Genome Sequences of Twelve Sporeforming Bacillus Species Isolated from Foods.</title>
        <authorList>
            <person name="Berendsen E.M."/>
            <person name="Wells-Bennik M.H."/>
            <person name="Krawcyk A.O."/>
            <person name="De Jong A."/>
            <person name="Holsappel S."/>
            <person name="Eijlander R.T."/>
            <person name="Kuipers O.P."/>
        </authorList>
    </citation>
    <scope>NUCLEOTIDE SEQUENCE [LARGE SCALE GENOMIC DNA]</scope>
    <source>
        <strain evidence="1 2">B4099</strain>
    </source>
</reference>
<accession>A0A150KET6</accession>
<dbReference type="PATRIC" id="fig|1398.24.peg.3484"/>
<dbReference type="EMBL" id="LQYI01000055">
    <property type="protein sequence ID" value="KYC68768.1"/>
    <property type="molecule type" value="Genomic_DNA"/>
</dbReference>
<dbReference type="CDD" id="cd07505">
    <property type="entry name" value="HAD_BPGM-like"/>
    <property type="match status" value="1"/>
</dbReference>
<gene>
    <name evidence="1" type="ORF">B4099_3724</name>
</gene>
<protein>
    <submittedName>
        <fullName evidence="1">Uncharacterized protein</fullName>
    </submittedName>
</protein>
<evidence type="ECO:0000313" key="2">
    <source>
        <dbReference type="Proteomes" id="UP000075304"/>
    </source>
</evidence>
<dbReference type="RefSeq" id="WP_026684960.1">
    <property type="nucleotide sequence ID" value="NZ_JAABON010000089.1"/>
</dbReference>
<evidence type="ECO:0000313" key="1">
    <source>
        <dbReference type="EMBL" id="KYC68768.1"/>
    </source>
</evidence>
<dbReference type="InterPro" id="IPR023198">
    <property type="entry name" value="PGP-like_dom2"/>
</dbReference>
<name>A0A150KET6_HEYCO</name>
<dbReference type="AlphaFoldDB" id="A0A150KET6"/>
<dbReference type="SUPFAM" id="SSF56784">
    <property type="entry name" value="HAD-like"/>
    <property type="match status" value="1"/>
</dbReference>
<dbReference type="PANTHER" id="PTHR18901">
    <property type="entry name" value="2-DEOXYGLUCOSE-6-PHOSPHATE PHOSPHATASE 2"/>
    <property type="match status" value="1"/>
</dbReference>
<comment type="caution">
    <text evidence="1">The sequence shown here is derived from an EMBL/GenBank/DDBJ whole genome shotgun (WGS) entry which is preliminary data.</text>
</comment>
<dbReference type="InterPro" id="IPR036412">
    <property type="entry name" value="HAD-like_sf"/>
</dbReference>
<dbReference type="Proteomes" id="UP000075304">
    <property type="component" value="Unassembled WGS sequence"/>
</dbReference>
<dbReference type="Gene3D" id="1.10.150.240">
    <property type="entry name" value="Putative phosphatase, domain 2"/>
    <property type="match status" value="1"/>
</dbReference>